<reference evidence="4 5" key="1">
    <citation type="submission" date="2020-02" db="EMBL/GenBank/DDBJ databases">
        <title>Genome sequence of strain CCNWXJ40-4.</title>
        <authorList>
            <person name="Gao J."/>
            <person name="Sun J."/>
        </authorList>
    </citation>
    <scope>NUCLEOTIDE SEQUENCE [LARGE SCALE GENOMIC DNA]</scope>
    <source>
        <strain evidence="4 5">CCNWXJ 40-4</strain>
    </source>
</reference>
<keyword evidence="2" id="KW-0472">Membrane</keyword>
<feature type="compositionally biased region" description="Low complexity" evidence="1">
    <location>
        <begin position="288"/>
        <end position="298"/>
    </location>
</feature>
<organism evidence="4 5">
    <name type="scientific">Allomesorhizobium camelthorni</name>
    <dbReference type="NCBI Taxonomy" id="475069"/>
    <lineage>
        <taxon>Bacteria</taxon>
        <taxon>Pseudomonadati</taxon>
        <taxon>Pseudomonadota</taxon>
        <taxon>Alphaproteobacteria</taxon>
        <taxon>Hyphomicrobiales</taxon>
        <taxon>Phyllobacteriaceae</taxon>
        <taxon>Allomesorhizobium</taxon>
    </lineage>
</organism>
<dbReference type="SUPFAM" id="SSF103481">
    <property type="entry name" value="Multidrug resistance efflux transporter EmrE"/>
    <property type="match status" value="2"/>
</dbReference>
<evidence type="ECO:0000256" key="1">
    <source>
        <dbReference type="SAM" id="MobiDB-lite"/>
    </source>
</evidence>
<proteinExistence type="predicted"/>
<feature type="transmembrane region" description="Helical" evidence="2">
    <location>
        <begin position="152"/>
        <end position="169"/>
    </location>
</feature>
<dbReference type="EMBL" id="JAAKZF010000031">
    <property type="protein sequence ID" value="NGO53400.1"/>
    <property type="molecule type" value="Genomic_DNA"/>
</dbReference>
<feature type="transmembrane region" description="Helical" evidence="2">
    <location>
        <begin position="103"/>
        <end position="121"/>
    </location>
</feature>
<dbReference type="AlphaFoldDB" id="A0A6G4WGZ6"/>
<dbReference type="InterPro" id="IPR000620">
    <property type="entry name" value="EamA_dom"/>
</dbReference>
<keyword evidence="2" id="KW-1133">Transmembrane helix</keyword>
<keyword evidence="2" id="KW-0812">Transmembrane</keyword>
<feature type="region of interest" description="Disordered" evidence="1">
    <location>
        <begin position="288"/>
        <end position="311"/>
    </location>
</feature>
<evidence type="ECO:0000313" key="5">
    <source>
        <dbReference type="Proteomes" id="UP001642900"/>
    </source>
</evidence>
<feature type="transmembrane region" description="Helical" evidence="2">
    <location>
        <begin position="242"/>
        <end position="264"/>
    </location>
</feature>
<evidence type="ECO:0000256" key="2">
    <source>
        <dbReference type="SAM" id="Phobius"/>
    </source>
</evidence>
<protein>
    <submittedName>
        <fullName evidence="4">EamA family transporter</fullName>
    </submittedName>
</protein>
<feature type="transmembrane region" description="Helical" evidence="2">
    <location>
        <begin position="207"/>
        <end position="230"/>
    </location>
</feature>
<comment type="caution">
    <text evidence="4">The sequence shown here is derived from an EMBL/GenBank/DDBJ whole genome shotgun (WGS) entry which is preliminary data.</text>
</comment>
<dbReference type="Proteomes" id="UP001642900">
    <property type="component" value="Unassembled WGS sequence"/>
</dbReference>
<feature type="transmembrane region" description="Helical" evidence="2">
    <location>
        <begin position="181"/>
        <end position="201"/>
    </location>
</feature>
<feature type="transmembrane region" description="Helical" evidence="2">
    <location>
        <begin position="128"/>
        <end position="146"/>
    </location>
</feature>
<feature type="domain" description="EamA" evidence="3">
    <location>
        <begin position="151"/>
        <end position="283"/>
    </location>
</feature>
<dbReference type="RefSeq" id="WP_165030736.1">
    <property type="nucleotide sequence ID" value="NZ_JAAKZF010000031.1"/>
</dbReference>
<evidence type="ECO:0000313" key="4">
    <source>
        <dbReference type="EMBL" id="NGO53400.1"/>
    </source>
</evidence>
<name>A0A6G4WGZ6_9HYPH</name>
<evidence type="ECO:0000259" key="3">
    <source>
        <dbReference type="Pfam" id="PF00892"/>
    </source>
</evidence>
<accession>A0A6G4WGZ6</accession>
<keyword evidence="5" id="KW-1185">Reference proteome</keyword>
<dbReference type="GO" id="GO:0016020">
    <property type="term" value="C:membrane"/>
    <property type="evidence" value="ECO:0007669"/>
    <property type="project" value="InterPro"/>
</dbReference>
<sequence>MSTSSPALDRAAQIVPPHAWFGVSAIFHYLGPSFAVLLFPAIGVLGVAWMRIASAALIFAPFTRPWRTIAEADARTRLLLVGLGACLAIMNVAFYLALERLPMSLVAAMEFVGTIGVALYGLRTGRNLAALALAVAGVFVLIDVRWSADLIGLGWAALNGALFVAYIVLGHKAAEGGASGGVERLGAAMAIAFVFVMPIGLVEAVKAFGSVNLVLAGIGVGLCSSVIPYISDQLAMSRLPRASFALMLALLPATAAIIAALVLAQIPTGRDVLGIALVMLGVAAHKPAPSGTGSASPPALRPGPREQIELP</sequence>
<dbReference type="Pfam" id="PF00892">
    <property type="entry name" value="EamA"/>
    <property type="match status" value="1"/>
</dbReference>
<gene>
    <name evidence="4" type="ORF">G6N73_19920</name>
</gene>
<feature type="transmembrane region" description="Helical" evidence="2">
    <location>
        <begin position="20"/>
        <end position="42"/>
    </location>
</feature>
<feature type="transmembrane region" description="Helical" evidence="2">
    <location>
        <begin position="78"/>
        <end position="97"/>
    </location>
</feature>
<dbReference type="InterPro" id="IPR037185">
    <property type="entry name" value="EmrE-like"/>
</dbReference>